<keyword evidence="5" id="KW-1185">Reference proteome</keyword>
<dbReference type="Pfam" id="PF00072">
    <property type="entry name" value="Response_reg"/>
    <property type="match status" value="1"/>
</dbReference>
<dbReference type="InterPro" id="IPR050595">
    <property type="entry name" value="Bact_response_regulator"/>
</dbReference>
<evidence type="ECO:0000256" key="1">
    <source>
        <dbReference type="ARBA" id="ARBA00022553"/>
    </source>
</evidence>
<dbReference type="AlphaFoldDB" id="I4YRT4"/>
<name>I4YRT4_9HYPH</name>
<dbReference type="PROSITE" id="PS50110">
    <property type="entry name" value="RESPONSE_REGULATORY"/>
    <property type="match status" value="1"/>
</dbReference>
<feature type="modified residue" description="4-aspartylphosphate" evidence="2">
    <location>
        <position position="52"/>
    </location>
</feature>
<evidence type="ECO:0000313" key="4">
    <source>
        <dbReference type="EMBL" id="EIM26676.1"/>
    </source>
</evidence>
<accession>I4YRT4</accession>
<keyword evidence="1 2" id="KW-0597">Phosphoprotein</keyword>
<dbReference type="PATRIC" id="fig|864069.3.peg.3504"/>
<dbReference type="RefSeq" id="WP_009762727.1">
    <property type="nucleotide sequence ID" value="NZ_CP141051.1"/>
</dbReference>
<dbReference type="eggNOG" id="COG0784">
    <property type="taxonomic scope" value="Bacteria"/>
</dbReference>
<evidence type="ECO:0000313" key="5">
    <source>
        <dbReference type="Proteomes" id="UP000003947"/>
    </source>
</evidence>
<sequence length="129" mass="14172">MVVLVVEDETLVRMFMADFLDEAGFKVFQAVNADEALTVLKARPDIQVVVTDIEMPTGSMNGLELTRVVRERWPGVGVVISSGRALPRSDDLSDKVAYIAKPYLPDTIINVIQQLATPQVVEQQSVKSA</sequence>
<gene>
    <name evidence="4" type="ORF">MicloDRAFT_00032260</name>
</gene>
<dbReference type="HOGENOM" id="CLU_000445_69_8_5"/>
<dbReference type="Proteomes" id="UP000003947">
    <property type="component" value="Unassembled WGS sequence"/>
</dbReference>
<organism evidence="4 5">
    <name type="scientific">Microvirga lotononidis</name>
    <dbReference type="NCBI Taxonomy" id="864069"/>
    <lineage>
        <taxon>Bacteria</taxon>
        <taxon>Pseudomonadati</taxon>
        <taxon>Pseudomonadota</taxon>
        <taxon>Alphaproteobacteria</taxon>
        <taxon>Hyphomicrobiales</taxon>
        <taxon>Methylobacteriaceae</taxon>
        <taxon>Microvirga</taxon>
    </lineage>
</organism>
<keyword evidence="4" id="KW-0238">DNA-binding</keyword>
<dbReference type="SUPFAM" id="SSF52172">
    <property type="entry name" value="CheY-like"/>
    <property type="match status" value="1"/>
</dbReference>
<dbReference type="STRING" id="864069.MicloDRAFT_00032260"/>
<dbReference type="EMBL" id="JH660645">
    <property type="protein sequence ID" value="EIM26676.1"/>
    <property type="molecule type" value="Genomic_DNA"/>
</dbReference>
<reference evidence="4 5" key="1">
    <citation type="submission" date="2012-02" db="EMBL/GenBank/DDBJ databases">
        <title>Improved High-Quality Draft sequence of Microvirga sp. WSM3557.</title>
        <authorList>
            <consortium name="US DOE Joint Genome Institute"/>
            <person name="Lucas S."/>
            <person name="Han J."/>
            <person name="Lapidus A."/>
            <person name="Cheng J.-F."/>
            <person name="Goodwin L."/>
            <person name="Pitluck S."/>
            <person name="Peters L."/>
            <person name="Zhang X."/>
            <person name="Detter J.C."/>
            <person name="Han C."/>
            <person name="Tapia R."/>
            <person name="Land M."/>
            <person name="Hauser L."/>
            <person name="Kyrpides N."/>
            <person name="Ivanova N."/>
            <person name="Pagani I."/>
            <person name="Brau L."/>
            <person name="Yates R."/>
            <person name="O'Hara G."/>
            <person name="Rui T."/>
            <person name="Howieson J."/>
            <person name="Reeve W."/>
            <person name="Woyke T."/>
        </authorList>
    </citation>
    <scope>NUCLEOTIDE SEQUENCE [LARGE SCALE GENOMIC DNA]</scope>
    <source>
        <strain evidence="4 5">WSM3557</strain>
    </source>
</reference>
<dbReference type="PANTHER" id="PTHR44591">
    <property type="entry name" value="STRESS RESPONSE REGULATOR PROTEIN 1"/>
    <property type="match status" value="1"/>
</dbReference>
<dbReference type="InterPro" id="IPR011006">
    <property type="entry name" value="CheY-like_superfamily"/>
</dbReference>
<evidence type="ECO:0000256" key="2">
    <source>
        <dbReference type="PROSITE-ProRule" id="PRU00169"/>
    </source>
</evidence>
<dbReference type="SMART" id="SM00448">
    <property type="entry name" value="REC"/>
    <property type="match status" value="1"/>
</dbReference>
<feature type="domain" description="Response regulatory" evidence="3">
    <location>
        <begin position="2"/>
        <end position="116"/>
    </location>
</feature>
<dbReference type="PANTHER" id="PTHR44591:SF21">
    <property type="entry name" value="TWO-COMPONENT RESPONSE REGULATOR"/>
    <property type="match status" value="1"/>
</dbReference>
<dbReference type="GO" id="GO:0003677">
    <property type="term" value="F:DNA binding"/>
    <property type="evidence" value="ECO:0007669"/>
    <property type="project" value="UniProtKB-KW"/>
</dbReference>
<dbReference type="InterPro" id="IPR001789">
    <property type="entry name" value="Sig_transdc_resp-reg_receiver"/>
</dbReference>
<protein>
    <submittedName>
        <fullName evidence="4">Response regulator with CheY-like receiver, AAA-type ATPase, and DNA-binding domains</fullName>
    </submittedName>
</protein>
<evidence type="ECO:0000259" key="3">
    <source>
        <dbReference type="PROSITE" id="PS50110"/>
    </source>
</evidence>
<proteinExistence type="predicted"/>
<dbReference type="GO" id="GO:0000160">
    <property type="term" value="P:phosphorelay signal transduction system"/>
    <property type="evidence" value="ECO:0007669"/>
    <property type="project" value="InterPro"/>
</dbReference>
<dbReference type="Gene3D" id="3.40.50.2300">
    <property type="match status" value="1"/>
</dbReference>